<dbReference type="InterPro" id="IPR000866">
    <property type="entry name" value="AhpC/TSA"/>
</dbReference>
<dbReference type="EMBL" id="NBIV01000092">
    <property type="protein sequence ID" value="PXF44385.1"/>
    <property type="molecule type" value="Genomic_DNA"/>
</dbReference>
<evidence type="ECO:0000259" key="1">
    <source>
        <dbReference type="PROSITE" id="PS51352"/>
    </source>
</evidence>
<protein>
    <recommendedName>
        <fullName evidence="1">Thioredoxin domain-containing protein</fullName>
    </recommendedName>
</protein>
<dbReference type="OrthoDB" id="1308at2759"/>
<dbReference type="Proteomes" id="UP000247409">
    <property type="component" value="Unassembled WGS sequence"/>
</dbReference>
<organism evidence="2 3">
    <name type="scientific">Gracilariopsis chorda</name>
    <dbReference type="NCBI Taxonomy" id="448386"/>
    <lineage>
        <taxon>Eukaryota</taxon>
        <taxon>Rhodophyta</taxon>
        <taxon>Florideophyceae</taxon>
        <taxon>Rhodymeniophycidae</taxon>
        <taxon>Gracilariales</taxon>
        <taxon>Gracilariaceae</taxon>
        <taxon>Gracilariopsis</taxon>
    </lineage>
</organism>
<dbReference type="PANTHER" id="PTHR43640">
    <property type="entry name" value="OS07G0260300 PROTEIN"/>
    <property type="match status" value="1"/>
</dbReference>
<dbReference type="PANTHER" id="PTHR43640:SF1">
    <property type="entry name" value="THIOREDOXIN-DEPENDENT PEROXIREDOXIN"/>
    <property type="match status" value="1"/>
</dbReference>
<evidence type="ECO:0000313" key="3">
    <source>
        <dbReference type="Proteomes" id="UP000247409"/>
    </source>
</evidence>
<dbReference type="GO" id="GO:0016209">
    <property type="term" value="F:antioxidant activity"/>
    <property type="evidence" value="ECO:0007669"/>
    <property type="project" value="InterPro"/>
</dbReference>
<evidence type="ECO:0000313" key="2">
    <source>
        <dbReference type="EMBL" id="PXF44385.1"/>
    </source>
</evidence>
<feature type="domain" description="Thioredoxin" evidence="1">
    <location>
        <begin position="9"/>
        <end position="165"/>
    </location>
</feature>
<dbReference type="GO" id="GO:0016491">
    <property type="term" value="F:oxidoreductase activity"/>
    <property type="evidence" value="ECO:0007669"/>
    <property type="project" value="InterPro"/>
</dbReference>
<dbReference type="SUPFAM" id="SSF52833">
    <property type="entry name" value="Thioredoxin-like"/>
    <property type="match status" value="1"/>
</dbReference>
<accession>A0A2V3IQJ8</accession>
<dbReference type="InterPro" id="IPR013766">
    <property type="entry name" value="Thioredoxin_domain"/>
</dbReference>
<dbReference type="CDD" id="cd02969">
    <property type="entry name" value="PRX_like1"/>
    <property type="match status" value="1"/>
</dbReference>
<reference evidence="2 3" key="1">
    <citation type="journal article" date="2018" name="Mol. Biol. Evol.">
        <title>Analysis of the draft genome of the red seaweed Gracilariopsis chorda provides insights into genome size evolution in Rhodophyta.</title>
        <authorList>
            <person name="Lee J."/>
            <person name="Yang E.C."/>
            <person name="Graf L."/>
            <person name="Yang J.H."/>
            <person name="Qiu H."/>
            <person name="Zel Zion U."/>
            <person name="Chan C.X."/>
            <person name="Stephens T.G."/>
            <person name="Weber A.P.M."/>
            <person name="Boo G.H."/>
            <person name="Boo S.M."/>
            <person name="Kim K.M."/>
            <person name="Shin Y."/>
            <person name="Jung M."/>
            <person name="Lee S.J."/>
            <person name="Yim H.S."/>
            <person name="Lee J.H."/>
            <person name="Bhattacharya D."/>
            <person name="Yoon H.S."/>
        </authorList>
    </citation>
    <scope>NUCLEOTIDE SEQUENCE [LARGE SCALE GENOMIC DNA]</scope>
    <source>
        <strain evidence="2 3">SKKU-2015</strain>
        <tissue evidence="2">Whole body</tissue>
    </source>
</reference>
<dbReference type="Pfam" id="PF00578">
    <property type="entry name" value="AhpC-TSA"/>
    <property type="match status" value="1"/>
</dbReference>
<sequence length="194" mass="21031">MVLTPSTMLPLGTPAADFSLLEPLTGKSVSLADVKLENGVLIAFLSNHCPFVILLQDQLQALGRDLKEKGVGMVGISSNDIVAYPSDNPERMAELASTKFTTFPYLFDATQEIAKSYRAACTPDIYLFDKDLKLVYRGRVDDARPGNGKKVTGRSIRAAVDLMVTGKPIPAESMLPSMGCNIKWARGNAPDYFG</sequence>
<comment type="caution">
    <text evidence="2">The sequence shown here is derived from an EMBL/GenBank/DDBJ whole genome shotgun (WGS) entry which is preliminary data.</text>
</comment>
<proteinExistence type="predicted"/>
<dbReference type="Gene3D" id="3.40.30.10">
    <property type="entry name" value="Glutaredoxin"/>
    <property type="match status" value="1"/>
</dbReference>
<dbReference type="AlphaFoldDB" id="A0A2V3IQJ8"/>
<dbReference type="STRING" id="448386.A0A2V3IQJ8"/>
<gene>
    <name evidence="2" type="ORF">BWQ96_05828</name>
</gene>
<dbReference type="PROSITE" id="PS51352">
    <property type="entry name" value="THIOREDOXIN_2"/>
    <property type="match status" value="1"/>
</dbReference>
<dbReference type="InterPro" id="IPR036249">
    <property type="entry name" value="Thioredoxin-like_sf"/>
</dbReference>
<dbReference type="InterPro" id="IPR047262">
    <property type="entry name" value="PRX-like1"/>
</dbReference>
<keyword evidence="3" id="KW-1185">Reference proteome</keyword>
<name>A0A2V3IQJ8_9FLOR</name>